<dbReference type="Proteomes" id="UP000029227">
    <property type="component" value="Unassembled WGS sequence"/>
</dbReference>
<proteinExistence type="predicted"/>
<evidence type="ECO:0000256" key="1">
    <source>
        <dbReference type="SAM" id="MobiDB-lite"/>
    </source>
</evidence>
<evidence type="ECO:0000313" key="3">
    <source>
        <dbReference type="Proteomes" id="UP000029227"/>
    </source>
</evidence>
<name>A0A090RJ37_9GAMM</name>
<dbReference type="STRING" id="754436.JCM19237_1437"/>
<dbReference type="AlphaFoldDB" id="A0A090RJ37"/>
<accession>A0A090RJ37</accession>
<gene>
    <name evidence="2" type="ORF">JCM19237_1437</name>
</gene>
<protein>
    <submittedName>
        <fullName evidence="2">Uncharacterized protein YeaC</fullName>
    </submittedName>
</protein>
<sequence length="106" mass="11642">MDVDTLLKAMTPDVYQRMSTAVELGKWPDGTPLTPEQRDSALQALMLYQSRHNQDAAHMSVAKGGEMMFKSKAELQREFAGDKTGTSGDTEKADSGSIARFPADKF</sequence>
<feature type="region of interest" description="Disordered" evidence="1">
    <location>
        <begin position="78"/>
        <end position="106"/>
    </location>
</feature>
<dbReference type="Pfam" id="PF07023">
    <property type="entry name" value="DUF1315"/>
    <property type="match status" value="1"/>
</dbReference>
<reference evidence="2 3" key="1">
    <citation type="journal article" date="2014" name="Genome Announc.">
        <title>Draft Genome Sequences of Two Vibrionaceae Species, Vibrio ponticus C121 and Photobacterium aphoticum C119, Isolated as Coral Reef Microbiota.</title>
        <authorList>
            <person name="Al-saari N."/>
            <person name="Meirelles P.M."/>
            <person name="Mino S."/>
            <person name="Suda W."/>
            <person name="Oshima K."/>
            <person name="Hattori M."/>
            <person name="Ohkuma M."/>
            <person name="Thompson F.L."/>
            <person name="Gomez-Gil B."/>
            <person name="Sawabe T."/>
            <person name="Sawabe T."/>
        </authorList>
    </citation>
    <scope>NUCLEOTIDE SEQUENCE [LARGE SCALE GENOMIC DNA]</scope>
    <source>
        <strain evidence="2 3">JCM 19237</strain>
    </source>
</reference>
<evidence type="ECO:0000313" key="2">
    <source>
        <dbReference type="EMBL" id="GAL07497.1"/>
    </source>
</evidence>
<organism evidence="2 3">
    <name type="scientific">Photobacterium aphoticum</name>
    <dbReference type="NCBI Taxonomy" id="754436"/>
    <lineage>
        <taxon>Bacteria</taxon>
        <taxon>Pseudomonadati</taxon>
        <taxon>Pseudomonadota</taxon>
        <taxon>Gammaproteobacteria</taxon>
        <taxon>Vibrionales</taxon>
        <taxon>Vibrionaceae</taxon>
        <taxon>Photobacterium</taxon>
    </lineage>
</organism>
<dbReference type="InterPro" id="IPR009749">
    <property type="entry name" value="DUF1315"/>
</dbReference>
<dbReference type="eggNOG" id="COG3139">
    <property type="taxonomic scope" value="Bacteria"/>
</dbReference>
<dbReference type="EMBL" id="BBMN01000017">
    <property type="protein sequence ID" value="GAL07497.1"/>
    <property type="molecule type" value="Genomic_DNA"/>
</dbReference>
<comment type="caution">
    <text evidence="2">The sequence shown here is derived from an EMBL/GenBank/DDBJ whole genome shotgun (WGS) entry which is preliminary data.</text>
</comment>